<protein>
    <recommendedName>
        <fullName evidence="15">Cytochrome P450</fullName>
    </recommendedName>
</protein>
<keyword evidence="14" id="KW-1185">Reference proteome</keyword>
<evidence type="ECO:0000256" key="2">
    <source>
        <dbReference type="ARBA" id="ARBA00004370"/>
    </source>
</evidence>
<comment type="cofactor">
    <cofactor evidence="1">
        <name>heme</name>
        <dbReference type="ChEBI" id="CHEBI:30413"/>
    </cofactor>
</comment>
<evidence type="ECO:0008006" key="15">
    <source>
        <dbReference type="Google" id="ProtNLM"/>
    </source>
</evidence>
<evidence type="ECO:0000256" key="12">
    <source>
        <dbReference type="ARBA" id="ARBA00023136"/>
    </source>
</evidence>
<evidence type="ECO:0000256" key="5">
    <source>
        <dbReference type="ARBA" id="ARBA00022617"/>
    </source>
</evidence>
<keyword evidence="12" id="KW-0472">Membrane</keyword>
<dbReference type="GO" id="GO:0005506">
    <property type="term" value="F:iron ion binding"/>
    <property type="evidence" value="ECO:0007669"/>
    <property type="project" value="InterPro"/>
</dbReference>
<keyword evidence="9" id="KW-0560">Oxidoreductase</keyword>
<dbReference type="AlphaFoldDB" id="A0AAD5V9X4"/>
<keyword evidence="8" id="KW-1133">Transmembrane helix</keyword>
<evidence type="ECO:0000256" key="6">
    <source>
        <dbReference type="ARBA" id="ARBA00022692"/>
    </source>
</evidence>
<dbReference type="InterPro" id="IPR036396">
    <property type="entry name" value="Cyt_P450_sf"/>
</dbReference>
<name>A0AAD5V9X4_9APHY</name>
<keyword evidence="10" id="KW-0408">Iron</keyword>
<dbReference type="EMBL" id="JANAWD010000036">
    <property type="protein sequence ID" value="KAJ3489919.1"/>
    <property type="molecule type" value="Genomic_DNA"/>
</dbReference>
<dbReference type="InterPro" id="IPR002401">
    <property type="entry name" value="Cyt_P450_E_grp-I"/>
</dbReference>
<dbReference type="Pfam" id="PF00067">
    <property type="entry name" value="p450"/>
    <property type="match status" value="1"/>
</dbReference>
<comment type="pathway">
    <text evidence="3">Secondary metabolite biosynthesis.</text>
</comment>
<comment type="subcellular location">
    <subcellularLocation>
        <location evidence="2">Membrane</location>
    </subcellularLocation>
</comment>
<dbReference type="InterPro" id="IPR050364">
    <property type="entry name" value="Cytochrome_P450_fung"/>
</dbReference>
<proteinExistence type="inferred from homology"/>
<evidence type="ECO:0000256" key="9">
    <source>
        <dbReference type="ARBA" id="ARBA00023002"/>
    </source>
</evidence>
<organism evidence="13 14">
    <name type="scientific">Meripilus lineatus</name>
    <dbReference type="NCBI Taxonomy" id="2056292"/>
    <lineage>
        <taxon>Eukaryota</taxon>
        <taxon>Fungi</taxon>
        <taxon>Dikarya</taxon>
        <taxon>Basidiomycota</taxon>
        <taxon>Agaricomycotina</taxon>
        <taxon>Agaricomycetes</taxon>
        <taxon>Polyporales</taxon>
        <taxon>Meripilaceae</taxon>
        <taxon>Meripilus</taxon>
    </lineage>
</organism>
<accession>A0AAD5V9X4</accession>
<keyword evidence="5" id="KW-0349">Heme</keyword>
<evidence type="ECO:0000256" key="3">
    <source>
        <dbReference type="ARBA" id="ARBA00005179"/>
    </source>
</evidence>
<reference evidence="13" key="1">
    <citation type="submission" date="2022-07" db="EMBL/GenBank/DDBJ databases">
        <title>Genome Sequence of Physisporinus lineatus.</title>
        <authorList>
            <person name="Buettner E."/>
        </authorList>
    </citation>
    <scope>NUCLEOTIDE SEQUENCE</scope>
    <source>
        <strain evidence="13">VT162</strain>
    </source>
</reference>
<dbReference type="PRINTS" id="PR00463">
    <property type="entry name" value="EP450I"/>
</dbReference>
<dbReference type="GO" id="GO:0020037">
    <property type="term" value="F:heme binding"/>
    <property type="evidence" value="ECO:0007669"/>
    <property type="project" value="InterPro"/>
</dbReference>
<evidence type="ECO:0000256" key="8">
    <source>
        <dbReference type="ARBA" id="ARBA00022989"/>
    </source>
</evidence>
<evidence type="ECO:0000313" key="13">
    <source>
        <dbReference type="EMBL" id="KAJ3489919.1"/>
    </source>
</evidence>
<dbReference type="PANTHER" id="PTHR46300:SF1">
    <property type="entry name" value="P450, PUTATIVE (EUROFUNG)-RELATED"/>
    <property type="match status" value="1"/>
</dbReference>
<comment type="caution">
    <text evidence="13">The sequence shown here is derived from an EMBL/GenBank/DDBJ whole genome shotgun (WGS) entry which is preliminary data.</text>
</comment>
<dbReference type="InterPro" id="IPR001128">
    <property type="entry name" value="Cyt_P450"/>
</dbReference>
<dbReference type="GO" id="GO:0004497">
    <property type="term" value="F:monooxygenase activity"/>
    <property type="evidence" value="ECO:0007669"/>
    <property type="project" value="UniProtKB-KW"/>
</dbReference>
<keyword evidence="6" id="KW-0812">Transmembrane</keyword>
<comment type="similarity">
    <text evidence="4">Belongs to the cytochrome P450 family.</text>
</comment>
<evidence type="ECO:0000256" key="4">
    <source>
        <dbReference type="ARBA" id="ARBA00010617"/>
    </source>
</evidence>
<evidence type="ECO:0000256" key="7">
    <source>
        <dbReference type="ARBA" id="ARBA00022723"/>
    </source>
</evidence>
<dbReference type="SUPFAM" id="SSF48264">
    <property type="entry name" value="Cytochrome P450"/>
    <property type="match status" value="1"/>
</dbReference>
<dbReference type="Proteomes" id="UP001212997">
    <property type="component" value="Unassembled WGS sequence"/>
</dbReference>
<evidence type="ECO:0000256" key="11">
    <source>
        <dbReference type="ARBA" id="ARBA00023033"/>
    </source>
</evidence>
<dbReference type="PANTHER" id="PTHR46300">
    <property type="entry name" value="P450, PUTATIVE (EUROFUNG)-RELATED-RELATED"/>
    <property type="match status" value="1"/>
</dbReference>
<keyword evidence="11" id="KW-0503">Monooxygenase</keyword>
<keyword evidence="7" id="KW-0479">Metal-binding</keyword>
<evidence type="ECO:0000313" key="14">
    <source>
        <dbReference type="Proteomes" id="UP001212997"/>
    </source>
</evidence>
<sequence>MHPQEALDIMQKHGADLADRPRSVSSGEIISNDLLVLLARYGDRLKRLRRALHSQLQPSAAKEYQPLQYKHAKQCILDILHEPEQHMGHVRRYAASVILSLVYGKKTPTRFSDPEVVAMNLSMKRIADCLRPGACLVDRFPFLKYLPTPETRRLRSYRDEWMALFRSQFDVIRRQIAQGEDIPPSFSAYLLKYQSTYQLSDDEASSVTGELFGAGTDTTATAITFVSMAAACYPHEQAKVQAQLDSIVGRTRAPNFDDQNELPLVTAFLWEAHRWRPVSNGAPHRALRDIAWNGYVIPSGATVLGNHWSILRDPEVFPDPQAFRPDRWLDEHGQLKDDPKMLGFGFGRRSVYINTALLLWAFQISEDPSDPIDPMAFDGGISVHIHPFKLRFQPRINNLEEALRHDSE</sequence>
<evidence type="ECO:0000256" key="10">
    <source>
        <dbReference type="ARBA" id="ARBA00023004"/>
    </source>
</evidence>
<dbReference type="CDD" id="cd11065">
    <property type="entry name" value="CYP64-like"/>
    <property type="match status" value="1"/>
</dbReference>
<gene>
    <name evidence="13" type="ORF">NLI96_g1776</name>
</gene>
<dbReference type="Gene3D" id="1.10.630.10">
    <property type="entry name" value="Cytochrome P450"/>
    <property type="match status" value="1"/>
</dbReference>
<dbReference type="GO" id="GO:0016705">
    <property type="term" value="F:oxidoreductase activity, acting on paired donors, with incorporation or reduction of molecular oxygen"/>
    <property type="evidence" value="ECO:0007669"/>
    <property type="project" value="InterPro"/>
</dbReference>
<dbReference type="GO" id="GO:0016020">
    <property type="term" value="C:membrane"/>
    <property type="evidence" value="ECO:0007669"/>
    <property type="project" value="UniProtKB-SubCell"/>
</dbReference>
<evidence type="ECO:0000256" key="1">
    <source>
        <dbReference type="ARBA" id="ARBA00001971"/>
    </source>
</evidence>